<dbReference type="RefSeq" id="WP_190996048.1">
    <property type="nucleotide sequence ID" value="NZ_JACOIK010000032.1"/>
</dbReference>
<dbReference type="InterPro" id="IPR001584">
    <property type="entry name" value="Integrase_cat-core"/>
</dbReference>
<dbReference type="InterPro" id="IPR012337">
    <property type="entry name" value="RNaseH-like_sf"/>
</dbReference>
<feature type="domain" description="Integrase catalytic" evidence="1">
    <location>
        <begin position="158"/>
        <end position="268"/>
    </location>
</feature>
<organism evidence="2 3">
    <name type="scientific">Sphingobacterium micropteri</name>
    <dbReference type="NCBI Taxonomy" id="2763501"/>
    <lineage>
        <taxon>Bacteria</taxon>
        <taxon>Pseudomonadati</taxon>
        <taxon>Bacteroidota</taxon>
        <taxon>Sphingobacteriia</taxon>
        <taxon>Sphingobacteriales</taxon>
        <taxon>Sphingobacteriaceae</taxon>
        <taxon>Sphingobacterium</taxon>
    </lineage>
</organism>
<gene>
    <name evidence="2" type="ORF">H8B06_20500</name>
</gene>
<comment type="caution">
    <text evidence="2">The sequence shown here is derived from an EMBL/GenBank/DDBJ whole genome shotgun (WGS) entry which is preliminary data.</text>
</comment>
<dbReference type="EMBL" id="JACOIK010000032">
    <property type="protein sequence ID" value="MBD1435209.1"/>
    <property type="molecule type" value="Genomic_DNA"/>
</dbReference>
<dbReference type="InterPro" id="IPR009057">
    <property type="entry name" value="Homeodomain-like_sf"/>
</dbReference>
<name>A0ABR7YV33_9SPHI</name>
<evidence type="ECO:0000313" key="2">
    <source>
        <dbReference type="EMBL" id="MBD1435209.1"/>
    </source>
</evidence>
<evidence type="ECO:0000313" key="3">
    <source>
        <dbReference type="Proteomes" id="UP000602759"/>
    </source>
</evidence>
<accession>A0ABR7YV33</accession>
<dbReference type="Gene3D" id="3.30.420.10">
    <property type="entry name" value="Ribonuclease H-like superfamily/Ribonuclease H"/>
    <property type="match status" value="1"/>
</dbReference>
<protein>
    <submittedName>
        <fullName evidence="2">Transposase</fullName>
    </submittedName>
</protein>
<dbReference type="SUPFAM" id="SSF46689">
    <property type="entry name" value="Homeodomain-like"/>
    <property type="match status" value="1"/>
</dbReference>
<keyword evidence="3" id="KW-1185">Reference proteome</keyword>
<sequence>MNVETKLIKSRLGLLGLAEELGNVSRACKYLGYSRDTFYRYKDLFEAGGEEGLRELSRRKPNVKNRIEQHIEERVVKFAIEHPAFGQTRASNELKKEGMFISPCGVRCVWLRHDLETFQKRLKALEAKVAQEGLILTESQVVALEKAKEEKTAHGEIETHHPGYLGAQDTYYVGYIKGVGKIYQQTFIDTYSKMATAKLYDRKIALVAADMLNDRVVPMYDAYGIPLLRILTDRGTEYCGAREHHEFQLYLAIEDIEHSKTKAKSPQT</sequence>
<reference evidence="2 3" key="1">
    <citation type="submission" date="2020-08" db="EMBL/GenBank/DDBJ databases">
        <title>Sphingobacterium sp. DN00404 isolated from aquaculture water.</title>
        <authorList>
            <person name="Zhang M."/>
        </authorList>
    </citation>
    <scope>NUCLEOTIDE SEQUENCE [LARGE SCALE GENOMIC DNA]</scope>
    <source>
        <strain evidence="2 3">DN00404</strain>
    </source>
</reference>
<proteinExistence type="predicted"/>
<dbReference type="InterPro" id="IPR036397">
    <property type="entry name" value="RNaseH_sf"/>
</dbReference>
<dbReference type="PROSITE" id="PS50994">
    <property type="entry name" value="INTEGRASE"/>
    <property type="match status" value="1"/>
</dbReference>
<evidence type="ECO:0000259" key="1">
    <source>
        <dbReference type="PROSITE" id="PS50994"/>
    </source>
</evidence>
<dbReference type="SUPFAM" id="SSF53098">
    <property type="entry name" value="Ribonuclease H-like"/>
    <property type="match status" value="1"/>
</dbReference>
<feature type="non-terminal residue" evidence="2">
    <location>
        <position position="268"/>
    </location>
</feature>
<dbReference type="Pfam" id="PF13551">
    <property type="entry name" value="HTH_29"/>
    <property type="match status" value="1"/>
</dbReference>
<dbReference type="Proteomes" id="UP000602759">
    <property type="component" value="Unassembled WGS sequence"/>
</dbReference>